<evidence type="ECO:0000313" key="1">
    <source>
        <dbReference type="EMBL" id="GFU35728.1"/>
    </source>
</evidence>
<comment type="caution">
    <text evidence="1">The sequence shown here is derived from an EMBL/GenBank/DDBJ whole genome shotgun (WGS) entry which is preliminary data.</text>
</comment>
<name>A0A8X6QNH9_NEPPI</name>
<protein>
    <submittedName>
        <fullName evidence="1">Uncharacterized protein</fullName>
    </submittedName>
</protein>
<evidence type="ECO:0000313" key="2">
    <source>
        <dbReference type="Proteomes" id="UP000887013"/>
    </source>
</evidence>
<sequence>MMLEAQLSLEYFNPLVPLNESQRKSNPKSAIHQLQVGQLRSFRSIWQVLKRQRMGFGENQAPPSTTSLVSWSVQVSQASGIGAAEKPLERSLAKQTSHQFNEKSCNSVSPLGSFSSRLLLFVT</sequence>
<dbReference type="Proteomes" id="UP000887013">
    <property type="component" value="Unassembled WGS sequence"/>
</dbReference>
<reference evidence="1" key="1">
    <citation type="submission" date="2020-08" db="EMBL/GenBank/DDBJ databases">
        <title>Multicomponent nature underlies the extraordinary mechanical properties of spider dragline silk.</title>
        <authorList>
            <person name="Kono N."/>
            <person name="Nakamura H."/>
            <person name="Mori M."/>
            <person name="Yoshida Y."/>
            <person name="Ohtoshi R."/>
            <person name="Malay A.D."/>
            <person name="Moran D.A.P."/>
            <person name="Tomita M."/>
            <person name="Numata K."/>
            <person name="Arakawa K."/>
        </authorList>
    </citation>
    <scope>NUCLEOTIDE SEQUENCE</scope>
</reference>
<accession>A0A8X6QNH9</accession>
<keyword evidence="2" id="KW-1185">Reference proteome</keyword>
<organism evidence="1 2">
    <name type="scientific">Nephila pilipes</name>
    <name type="common">Giant wood spider</name>
    <name type="synonym">Nephila maculata</name>
    <dbReference type="NCBI Taxonomy" id="299642"/>
    <lineage>
        <taxon>Eukaryota</taxon>
        <taxon>Metazoa</taxon>
        <taxon>Ecdysozoa</taxon>
        <taxon>Arthropoda</taxon>
        <taxon>Chelicerata</taxon>
        <taxon>Arachnida</taxon>
        <taxon>Araneae</taxon>
        <taxon>Araneomorphae</taxon>
        <taxon>Entelegynae</taxon>
        <taxon>Araneoidea</taxon>
        <taxon>Nephilidae</taxon>
        <taxon>Nephila</taxon>
    </lineage>
</organism>
<dbReference type="AlphaFoldDB" id="A0A8X6QNH9"/>
<dbReference type="EMBL" id="BMAW01083813">
    <property type="protein sequence ID" value="GFU35728.1"/>
    <property type="molecule type" value="Genomic_DNA"/>
</dbReference>
<gene>
    <name evidence="1" type="ORF">NPIL_207791</name>
</gene>
<proteinExistence type="predicted"/>